<keyword evidence="2" id="KW-1185">Reference proteome</keyword>
<reference evidence="1" key="1">
    <citation type="submission" date="2022-08" db="UniProtKB">
        <authorList>
            <consortium name="EnsemblMetazoa"/>
        </authorList>
    </citation>
    <scope>IDENTIFICATION</scope>
    <source>
        <strain evidence="1">05x7-T-G4-1.051#20</strain>
    </source>
</reference>
<sequence length="201" mass="21907">MELKSYTACYGILGNPNFLLPSCPAGQKIAVMAVYTLAKYKSTGCPKYKLHRVTTPPAVSMTSLTAHQAVDPCTDLTTSDSPAFFWNTGYPAEMTTINTSCTCSIEMSCDTTVELTAIDLQLKDPGNCKHSLLVTDGSFSSTYDCSSNNDFLPRVMYTSTSHFVTIVFTNNLGIIGGNKSYRRGNTFLRGIRTNNVVTESQ</sequence>
<evidence type="ECO:0000313" key="1">
    <source>
        <dbReference type="EnsemblMetazoa" id="G97.1:cds"/>
    </source>
</evidence>
<accession>A0A8W8P477</accession>
<name>A0A8W8P477_MAGGI</name>
<dbReference type="EnsemblMetazoa" id="G97.1">
    <property type="protein sequence ID" value="G97.1:cds"/>
    <property type="gene ID" value="G97"/>
</dbReference>
<organism evidence="1 2">
    <name type="scientific">Magallana gigas</name>
    <name type="common">Pacific oyster</name>
    <name type="synonym">Crassostrea gigas</name>
    <dbReference type="NCBI Taxonomy" id="29159"/>
    <lineage>
        <taxon>Eukaryota</taxon>
        <taxon>Metazoa</taxon>
        <taxon>Spiralia</taxon>
        <taxon>Lophotrochozoa</taxon>
        <taxon>Mollusca</taxon>
        <taxon>Bivalvia</taxon>
        <taxon>Autobranchia</taxon>
        <taxon>Pteriomorphia</taxon>
        <taxon>Ostreida</taxon>
        <taxon>Ostreoidea</taxon>
        <taxon>Ostreidae</taxon>
        <taxon>Magallana</taxon>
    </lineage>
</organism>
<dbReference type="Gene3D" id="2.60.120.290">
    <property type="entry name" value="Spermadhesin, CUB domain"/>
    <property type="match status" value="1"/>
</dbReference>
<evidence type="ECO:0008006" key="3">
    <source>
        <dbReference type="Google" id="ProtNLM"/>
    </source>
</evidence>
<dbReference type="SUPFAM" id="SSF49854">
    <property type="entry name" value="Spermadhesin, CUB domain"/>
    <property type="match status" value="1"/>
</dbReference>
<protein>
    <recommendedName>
        <fullName evidence="3">CUB domain-containing protein</fullName>
    </recommendedName>
</protein>
<proteinExistence type="predicted"/>
<dbReference type="InterPro" id="IPR035914">
    <property type="entry name" value="Sperma_CUB_dom_sf"/>
</dbReference>
<evidence type="ECO:0000313" key="2">
    <source>
        <dbReference type="Proteomes" id="UP000005408"/>
    </source>
</evidence>
<dbReference type="AlphaFoldDB" id="A0A8W8P477"/>
<dbReference type="Proteomes" id="UP000005408">
    <property type="component" value="Unassembled WGS sequence"/>
</dbReference>